<evidence type="ECO:0000313" key="1">
    <source>
        <dbReference type="EMBL" id="THD19158.1"/>
    </source>
</evidence>
<sequence>MFCENNHIELVQRLSISSMKTFGQTLHDSFLNTIECQILTLLPKQIH</sequence>
<keyword evidence="2" id="KW-1185">Reference proteome</keyword>
<dbReference type="Proteomes" id="UP000230066">
    <property type="component" value="Unassembled WGS sequence"/>
</dbReference>
<organism evidence="1 2">
    <name type="scientific">Fasciola hepatica</name>
    <name type="common">Liver fluke</name>
    <dbReference type="NCBI Taxonomy" id="6192"/>
    <lineage>
        <taxon>Eukaryota</taxon>
        <taxon>Metazoa</taxon>
        <taxon>Spiralia</taxon>
        <taxon>Lophotrochozoa</taxon>
        <taxon>Platyhelminthes</taxon>
        <taxon>Trematoda</taxon>
        <taxon>Digenea</taxon>
        <taxon>Plagiorchiida</taxon>
        <taxon>Echinostomata</taxon>
        <taxon>Echinostomatoidea</taxon>
        <taxon>Fasciolidae</taxon>
        <taxon>Fasciola</taxon>
    </lineage>
</organism>
<gene>
    <name evidence="1" type="ORF">D915_010094</name>
</gene>
<proteinExistence type="predicted"/>
<accession>A0A4E0RAW4</accession>
<name>A0A4E0RAW4_FASHE</name>
<comment type="caution">
    <text evidence="1">The sequence shown here is derived from an EMBL/GenBank/DDBJ whole genome shotgun (WGS) entry which is preliminary data.</text>
</comment>
<dbReference type="EMBL" id="JXXN02007180">
    <property type="protein sequence ID" value="THD19158.1"/>
    <property type="molecule type" value="Genomic_DNA"/>
</dbReference>
<evidence type="ECO:0000313" key="2">
    <source>
        <dbReference type="Proteomes" id="UP000230066"/>
    </source>
</evidence>
<reference evidence="1" key="1">
    <citation type="submission" date="2019-03" db="EMBL/GenBank/DDBJ databases">
        <title>Improved annotation for the trematode Fasciola hepatica.</title>
        <authorList>
            <person name="Choi Y.-J."/>
            <person name="Martin J."/>
            <person name="Mitreva M."/>
        </authorList>
    </citation>
    <scope>NUCLEOTIDE SEQUENCE [LARGE SCALE GENOMIC DNA]</scope>
</reference>
<dbReference type="AlphaFoldDB" id="A0A4E0RAW4"/>
<protein>
    <submittedName>
        <fullName evidence="1">Uncharacterized protein</fullName>
    </submittedName>
</protein>